<protein>
    <recommendedName>
        <fullName evidence="7">Mediator of RNA polymerase II transcription subunit 14</fullName>
    </recommendedName>
    <alternativeName>
        <fullName evidence="7">Mediator complex subunit 14</fullName>
    </alternativeName>
</protein>
<evidence type="ECO:0000256" key="5">
    <source>
        <dbReference type="ARBA" id="ARBA00023163"/>
    </source>
</evidence>
<name>A0ABQ7GJC0_DUNSA</name>
<reference evidence="9" key="1">
    <citation type="submission" date="2017-08" db="EMBL/GenBank/DDBJ databases">
        <authorList>
            <person name="Polle J.E."/>
            <person name="Barry K."/>
            <person name="Cushman J."/>
            <person name="Schmutz J."/>
            <person name="Tran D."/>
            <person name="Hathwaick L.T."/>
            <person name="Yim W.C."/>
            <person name="Jenkins J."/>
            <person name="Mckie-Krisberg Z.M."/>
            <person name="Prochnik S."/>
            <person name="Lindquist E."/>
            <person name="Dockter R.B."/>
            <person name="Adam C."/>
            <person name="Molina H."/>
            <person name="Bunkerborg J."/>
            <person name="Jin E."/>
            <person name="Buchheim M."/>
            <person name="Magnuson J."/>
        </authorList>
    </citation>
    <scope>NUCLEOTIDE SEQUENCE</scope>
    <source>
        <strain evidence="9">CCAP 19/18</strain>
    </source>
</reference>
<evidence type="ECO:0000256" key="4">
    <source>
        <dbReference type="ARBA" id="ARBA00023159"/>
    </source>
</evidence>
<accession>A0ABQ7GJC0</accession>
<keyword evidence="10" id="KW-1185">Reference proteome</keyword>
<sequence>MSLHSFGSVLGGSRTLVSLRLVVDNVLERLHAEFGQLLQVMSLETDENRKHLLLSYFHSARQQLLRLVAIVTWSPKSKALMECVDHGKVLDVARQHAQMLDAAAAELFQAHMRRQPDFCPMFDVHTALEVLST</sequence>
<evidence type="ECO:0000259" key="8">
    <source>
        <dbReference type="Pfam" id="PF08638"/>
    </source>
</evidence>
<comment type="caution">
    <text evidence="9">The sequence shown here is derived from an EMBL/GenBank/DDBJ whole genome shotgun (WGS) entry which is preliminary data.</text>
</comment>
<evidence type="ECO:0000313" key="10">
    <source>
        <dbReference type="Proteomes" id="UP000815325"/>
    </source>
</evidence>
<comment type="subunit">
    <text evidence="7">Component of the Mediator complex.</text>
</comment>
<evidence type="ECO:0000256" key="1">
    <source>
        <dbReference type="ARBA" id="ARBA00004123"/>
    </source>
</evidence>
<evidence type="ECO:0000256" key="6">
    <source>
        <dbReference type="ARBA" id="ARBA00023242"/>
    </source>
</evidence>
<evidence type="ECO:0000256" key="3">
    <source>
        <dbReference type="ARBA" id="ARBA00023015"/>
    </source>
</evidence>
<comment type="similarity">
    <text evidence="2 7">Belongs to the Mediator complex subunit 14 family.</text>
</comment>
<dbReference type="Pfam" id="PF08638">
    <property type="entry name" value="Med14"/>
    <property type="match status" value="1"/>
</dbReference>
<organism evidence="9 10">
    <name type="scientific">Dunaliella salina</name>
    <name type="common">Green alga</name>
    <name type="synonym">Protococcus salinus</name>
    <dbReference type="NCBI Taxonomy" id="3046"/>
    <lineage>
        <taxon>Eukaryota</taxon>
        <taxon>Viridiplantae</taxon>
        <taxon>Chlorophyta</taxon>
        <taxon>core chlorophytes</taxon>
        <taxon>Chlorophyceae</taxon>
        <taxon>CS clade</taxon>
        <taxon>Chlamydomonadales</taxon>
        <taxon>Dunaliellaceae</taxon>
        <taxon>Dunaliella</taxon>
    </lineage>
</organism>
<evidence type="ECO:0000313" key="9">
    <source>
        <dbReference type="EMBL" id="KAF5834712.1"/>
    </source>
</evidence>
<evidence type="ECO:0000256" key="7">
    <source>
        <dbReference type="RuleBase" id="RU365082"/>
    </source>
</evidence>
<dbReference type="PANTHER" id="PTHR12809">
    <property type="entry name" value="MEDIATOR COMPLEX SUBUNIT"/>
    <property type="match status" value="1"/>
</dbReference>
<keyword evidence="3 7" id="KW-0805">Transcription regulation</keyword>
<dbReference type="InterPro" id="IPR013947">
    <property type="entry name" value="Mediator_Med14"/>
</dbReference>
<comment type="subcellular location">
    <subcellularLocation>
        <location evidence="1 7">Nucleus</location>
    </subcellularLocation>
</comment>
<gene>
    <name evidence="9" type="ORF">DUNSADRAFT_8537</name>
</gene>
<keyword evidence="5 7" id="KW-0804">Transcription</keyword>
<feature type="non-terminal residue" evidence="9">
    <location>
        <position position="133"/>
    </location>
</feature>
<keyword evidence="4 7" id="KW-0010">Activator</keyword>
<dbReference type="PANTHER" id="PTHR12809:SF2">
    <property type="entry name" value="MEDIATOR OF RNA POLYMERASE II TRANSCRIPTION SUBUNIT 14"/>
    <property type="match status" value="1"/>
</dbReference>
<evidence type="ECO:0000256" key="2">
    <source>
        <dbReference type="ARBA" id="ARBA00007813"/>
    </source>
</evidence>
<dbReference type="EMBL" id="MU069742">
    <property type="protein sequence ID" value="KAF5834712.1"/>
    <property type="molecule type" value="Genomic_DNA"/>
</dbReference>
<comment type="function">
    <text evidence="7">Component of the Mediator complex, a coactivator involved in the regulated transcription of nearly all RNA polymerase II-dependent genes. Mediator functions as a bridge to convey information from gene-specific regulatory proteins to the basal RNA polymerase II transcription machinery. Mediator is recruited to promoters by direct interactions with regulatory proteins and serves as a scaffold for the assembly of a functional preinitiation complex with RNA polymerase II and the general transcription factors.</text>
</comment>
<dbReference type="InterPro" id="IPR055122">
    <property type="entry name" value="Med14_N"/>
</dbReference>
<keyword evidence="6 7" id="KW-0539">Nucleus</keyword>
<feature type="domain" description="Mediator complex subunit MED14 N-terminal" evidence="8">
    <location>
        <begin position="17"/>
        <end position="133"/>
    </location>
</feature>
<dbReference type="Proteomes" id="UP000815325">
    <property type="component" value="Unassembled WGS sequence"/>
</dbReference>
<proteinExistence type="inferred from homology"/>